<dbReference type="Proteomes" id="UP000253551">
    <property type="component" value="Unassembled WGS sequence"/>
</dbReference>
<feature type="compositionally biased region" description="Basic and acidic residues" evidence="1">
    <location>
        <begin position="46"/>
        <end position="55"/>
    </location>
</feature>
<dbReference type="PANTHER" id="PTHR12683">
    <property type="entry name" value="CDK-ACTIVATING KINASE ASSEMBLY FACTOR MAT1"/>
    <property type="match status" value="1"/>
</dbReference>
<proteinExistence type="predicted"/>
<dbReference type="OrthoDB" id="5963at2759"/>
<dbReference type="GO" id="GO:0005675">
    <property type="term" value="C:transcription factor TFIIH holo complex"/>
    <property type="evidence" value="ECO:0007669"/>
    <property type="project" value="TreeGrafter"/>
</dbReference>
<dbReference type="STRING" id="4846.A0A367IKY0"/>
<organism evidence="3 4">
    <name type="scientific">Rhizopus stolonifer</name>
    <name type="common">Rhizopus nigricans</name>
    <dbReference type="NCBI Taxonomy" id="4846"/>
    <lineage>
        <taxon>Eukaryota</taxon>
        <taxon>Fungi</taxon>
        <taxon>Fungi incertae sedis</taxon>
        <taxon>Mucoromycota</taxon>
        <taxon>Mucoromycotina</taxon>
        <taxon>Mucoromycetes</taxon>
        <taxon>Mucorales</taxon>
        <taxon>Mucorineae</taxon>
        <taxon>Rhizopodaceae</taxon>
        <taxon>Rhizopus</taxon>
    </lineage>
</organism>
<accession>A0A367IKY0</accession>
<comment type="caution">
    <text evidence="3">The sequence shown here is derived from an EMBL/GenBank/DDBJ whole genome shotgun (WGS) entry which is preliminary data.</text>
</comment>
<evidence type="ECO:0000313" key="4">
    <source>
        <dbReference type="Proteomes" id="UP000253551"/>
    </source>
</evidence>
<name>A0A367IKY0_RHIST</name>
<evidence type="ECO:0000313" key="3">
    <source>
        <dbReference type="EMBL" id="RCH78329.1"/>
    </source>
</evidence>
<feature type="domain" description="MAT1 centre" evidence="2">
    <location>
        <begin position="2"/>
        <end position="114"/>
    </location>
</feature>
<dbReference type="InterPro" id="IPR015877">
    <property type="entry name" value="MAT1_centre"/>
</dbReference>
<dbReference type="EMBL" id="PJQM01007329">
    <property type="protein sequence ID" value="RCH78329.1"/>
    <property type="molecule type" value="Genomic_DNA"/>
</dbReference>
<keyword evidence="4" id="KW-1185">Reference proteome</keyword>
<protein>
    <recommendedName>
        <fullName evidence="2">MAT1 centre domain-containing protein</fullName>
    </recommendedName>
</protein>
<dbReference type="GO" id="GO:0006281">
    <property type="term" value="P:DNA repair"/>
    <property type="evidence" value="ECO:0007669"/>
    <property type="project" value="TreeGrafter"/>
</dbReference>
<dbReference type="PANTHER" id="PTHR12683:SF13">
    <property type="entry name" value="CDK-ACTIVATING KINASE ASSEMBLY FACTOR MAT1"/>
    <property type="match status" value="1"/>
</dbReference>
<feature type="compositionally biased region" description="Polar residues" evidence="1">
    <location>
        <begin position="25"/>
        <end position="40"/>
    </location>
</feature>
<feature type="region of interest" description="Disordered" evidence="1">
    <location>
        <begin position="25"/>
        <end position="55"/>
    </location>
</feature>
<dbReference type="AlphaFoldDB" id="A0A367IKY0"/>
<dbReference type="Pfam" id="PF06391">
    <property type="entry name" value="MAT1"/>
    <property type="match status" value="1"/>
</dbReference>
<evidence type="ECO:0000259" key="2">
    <source>
        <dbReference type="Pfam" id="PF06391"/>
    </source>
</evidence>
<evidence type="ECO:0000256" key="1">
    <source>
        <dbReference type="SAM" id="MobiDB-lite"/>
    </source>
</evidence>
<dbReference type="GO" id="GO:0006357">
    <property type="term" value="P:regulation of transcription by RNA polymerase II"/>
    <property type="evidence" value="ECO:0007669"/>
    <property type="project" value="TreeGrafter"/>
</dbReference>
<gene>
    <name evidence="3" type="ORF">CU098_004361</name>
</gene>
<sequence length="198" mass="22466">MNEVDVAETEARIAAYEMENKDSIAANQAKNMTEQRFRSYQSEMEQQEKEQKREDYMHQLEEERRLREQEKADLIAELASTNKSAAAILQARQGALKRSSSSARATGDSASRLSMPSWITTAIDTDAEMRDMEAKNFDPFSLQYEYTTGFTVQSNYVDPSTDYINTSKQTRAGGYQAKFAHQRALTSVFTGILCQPIE</sequence>
<reference evidence="3 4" key="1">
    <citation type="journal article" date="2018" name="G3 (Bethesda)">
        <title>Phylogenetic and Phylogenomic Definition of Rhizopus Species.</title>
        <authorList>
            <person name="Gryganskyi A.P."/>
            <person name="Golan J."/>
            <person name="Dolatabadi S."/>
            <person name="Mondo S."/>
            <person name="Robb S."/>
            <person name="Idnurm A."/>
            <person name="Muszewska A."/>
            <person name="Steczkiewicz K."/>
            <person name="Masonjones S."/>
            <person name="Liao H.L."/>
            <person name="Gajdeczka M.T."/>
            <person name="Anike F."/>
            <person name="Vuek A."/>
            <person name="Anishchenko I.M."/>
            <person name="Voigt K."/>
            <person name="de Hoog G.S."/>
            <person name="Smith M.E."/>
            <person name="Heitman J."/>
            <person name="Vilgalys R."/>
            <person name="Stajich J.E."/>
        </authorList>
    </citation>
    <scope>NUCLEOTIDE SEQUENCE [LARGE SCALE GENOMIC DNA]</scope>
    <source>
        <strain evidence="3 4">LSU 92-RS-03</strain>
    </source>
</reference>